<dbReference type="EMBL" id="PDPS01000030">
    <property type="protein sequence ID" value="PID56880.1"/>
    <property type="molecule type" value="Genomic_DNA"/>
</dbReference>
<gene>
    <name evidence="2" type="ORF">CSB45_09450</name>
</gene>
<accession>A0A2G6E481</accession>
<keyword evidence="1" id="KW-1133">Transmembrane helix</keyword>
<evidence type="ECO:0000313" key="3">
    <source>
        <dbReference type="Proteomes" id="UP000229740"/>
    </source>
</evidence>
<evidence type="ECO:0008006" key="4">
    <source>
        <dbReference type="Google" id="ProtNLM"/>
    </source>
</evidence>
<sequence>MYHKAQKTSRTQRKLFTTDTGFTFIEVLVCVVILAGVILTMFGVYTHVTMAILRSRNRSIAVRAAQMILERVLAGPHDARVYNGLTSETVLASDSPVFTEVLGWKHTLAAFPVRTNAHVTVDELPFCVDVATEEGPLTLCPKLLKITVDIRYQDHGRDATQTLSLIREAGQR</sequence>
<keyword evidence="1" id="KW-0472">Membrane</keyword>
<reference evidence="2 3" key="1">
    <citation type="submission" date="2017-10" db="EMBL/GenBank/DDBJ databases">
        <title>Novel microbial diversity and functional potential in the marine mammal oral microbiome.</title>
        <authorList>
            <person name="Dudek N.K."/>
            <person name="Sun C.L."/>
            <person name="Burstein D."/>
            <person name="Kantor R.S."/>
            <person name="Aliaga Goltsman D.S."/>
            <person name="Bik E.M."/>
            <person name="Thomas B.C."/>
            <person name="Banfield J.F."/>
            <person name="Relman D.A."/>
        </authorList>
    </citation>
    <scope>NUCLEOTIDE SEQUENCE [LARGE SCALE GENOMIC DNA]</scope>
    <source>
        <strain evidence="2">DOLZORAL124_49_17</strain>
    </source>
</reference>
<name>A0A2G6E481_9BACT</name>
<keyword evidence="1" id="KW-0812">Transmembrane</keyword>
<organism evidence="2 3">
    <name type="scientific">candidate division KSB3 bacterium</name>
    <dbReference type="NCBI Taxonomy" id="2044937"/>
    <lineage>
        <taxon>Bacteria</taxon>
        <taxon>candidate division KSB3</taxon>
    </lineage>
</organism>
<protein>
    <recommendedName>
        <fullName evidence="4">Prepilin-type cleavage/methylation domain-containing protein</fullName>
    </recommendedName>
</protein>
<feature type="transmembrane region" description="Helical" evidence="1">
    <location>
        <begin position="21"/>
        <end position="45"/>
    </location>
</feature>
<proteinExistence type="predicted"/>
<dbReference type="NCBIfam" id="TIGR02532">
    <property type="entry name" value="IV_pilin_GFxxxE"/>
    <property type="match status" value="1"/>
</dbReference>
<comment type="caution">
    <text evidence="2">The sequence shown here is derived from an EMBL/GenBank/DDBJ whole genome shotgun (WGS) entry which is preliminary data.</text>
</comment>
<dbReference type="InterPro" id="IPR012902">
    <property type="entry name" value="N_methyl_site"/>
</dbReference>
<evidence type="ECO:0000256" key="1">
    <source>
        <dbReference type="SAM" id="Phobius"/>
    </source>
</evidence>
<dbReference type="Proteomes" id="UP000229740">
    <property type="component" value="Unassembled WGS sequence"/>
</dbReference>
<dbReference type="AlphaFoldDB" id="A0A2G6E481"/>
<evidence type="ECO:0000313" key="2">
    <source>
        <dbReference type="EMBL" id="PID56880.1"/>
    </source>
</evidence>